<protein>
    <submittedName>
        <fullName evidence="2">Uncharacterized protein</fullName>
    </submittedName>
</protein>
<evidence type="ECO:0000313" key="2">
    <source>
        <dbReference type="EMBL" id="KDQ07424.1"/>
    </source>
</evidence>
<dbReference type="InParanoid" id="A0A067LW89"/>
<feature type="region of interest" description="Disordered" evidence="1">
    <location>
        <begin position="92"/>
        <end position="144"/>
    </location>
</feature>
<feature type="compositionally biased region" description="Basic and acidic residues" evidence="1">
    <location>
        <begin position="127"/>
        <end position="144"/>
    </location>
</feature>
<gene>
    <name evidence="2" type="ORF">BOTBODRAFT_48799</name>
</gene>
<proteinExistence type="predicted"/>
<feature type="compositionally biased region" description="Polar residues" evidence="1">
    <location>
        <begin position="102"/>
        <end position="111"/>
    </location>
</feature>
<dbReference type="Proteomes" id="UP000027195">
    <property type="component" value="Unassembled WGS sequence"/>
</dbReference>
<reference evidence="3" key="1">
    <citation type="journal article" date="2014" name="Proc. Natl. Acad. Sci. U.S.A.">
        <title>Extensive sampling of basidiomycete genomes demonstrates inadequacy of the white-rot/brown-rot paradigm for wood decay fungi.</title>
        <authorList>
            <person name="Riley R."/>
            <person name="Salamov A.A."/>
            <person name="Brown D.W."/>
            <person name="Nagy L.G."/>
            <person name="Floudas D."/>
            <person name="Held B.W."/>
            <person name="Levasseur A."/>
            <person name="Lombard V."/>
            <person name="Morin E."/>
            <person name="Otillar R."/>
            <person name="Lindquist E.A."/>
            <person name="Sun H."/>
            <person name="LaButti K.M."/>
            <person name="Schmutz J."/>
            <person name="Jabbour D."/>
            <person name="Luo H."/>
            <person name="Baker S.E."/>
            <person name="Pisabarro A.G."/>
            <person name="Walton J.D."/>
            <person name="Blanchette R.A."/>
            <person name="Henrissat B."/>
            <person name="Martin F."/>
            <person name="Cullen D."/>
            <person name="Hibbett D.S."/>
            <person name="Grigoriev I.V."/>
        </authorList>
    </citation>
    <scope>NUCLEOTIDE SEQUENCE [LARGE SCALE GENOMIC DNA]</scope>
    <source>
        <strain evidence="3">FD-172 SS1</strain>
    </source>
</reference>
<organism evidence="2 3">
    <name type="scientific">Botryobasidium botryosum (strain FD-172 SS1)</name>
    <dbReference type="NCBI Taxonomy" id="930990"/>
    <lineage>
        <taxon>Eukaryota</taxon>
        <taxon>Fungi</taxon>
        <taxon>Dikarya</taxon>
        <taxon>Basidiomycota</taxon>
        <taxon>Agaricomycotina</taxon>
        <taxon>Agaricomycetes</taxon>
        <taxon>Cantharellales</taxon>
        <taxon>Botryobasidiaceae</taxon>
        <taxon>Botryobasidium</taxon>
    </lineage>
</organism>
<accession>A0A067LW89</accession>
<evidence type="ECO:0000256" key="1">
    <source>
        <dbReference type="SAM" id="MobiDB-lite"/>
    </source>
</evidence>
<evidence type="ECO:0000313" key="3">
    <source>
        <dbReference type="Proteomes" id="UP000027195"/>
    </source>
</evidence>
<dbReference type="HOGENOM" id="CLU_1796156_0_0_1"/>
<dbReference type="AlphaFoldDB" id="A0A067LW89"/>
<sequence length="144" mass="15681">METGLSVGLCGGSAPDTSYAHAGIHPRSQLRFLTQTGTHAYRARDSGVVVPRGEYHPPISGSSKLSYRTALYEITRGHDACKQYNYSKNFEGRRNKADRQTDGTQLLNSEQEIGDDTSGGVGVYDNLEGRRDGIEGAGSERHYA</sequence>
<keyword evidence="3" id="KW-1185">Reference proteome</keyword>
<feature type="compositionally biased region" description="Basic and acidic residues" evidence="1">
    <location>
        <begin position="92"/>
        <end position="101"/>
    </location>
</feature>
<name>A0A067LW89_BOTB1</name>
<dbReference type="EMBL" id="KL198107">
    <property type="protein sequence ID" value="KDQ07424.1"/>
    <property type="molecule type" value="Genomic_DNA"/>
</dbReference>